<reference evidence="2 3" key="1">
    <citation type="submission" date="2020-07" db="EMBL/GenBank/DDBJ databases">
        <title>Genomic Encyclopedia of Type Strains, Phase IV (KMG-V): Genome sequencing to study the core and pangenomes of soil and plant-associated prokaryotes.</title>
        <authorList>
            <person name="Whitman W."/>
        </authorList>
    </citation>
    <scope>NUCLEOTIDE SEQUENCE [LARGE SCALE GENOMIC DNA]</scope>
    <source>
        <strain evidence="2 3">RH2WT43</strain>
    </source>
</reference>
<dbReference type="RefSeq" id="WP_182531022.1">
    <property type="nucleotide sequence ID" value="NZ_JACGXL010000003.1"/>
</dbReference>
<accession>A0A839F6U6</accession>
<evidence type="ECO:0000313" key="2">
    <source>
        <dbReference type="EMBL" id="MBA8887944.1"/>
    </source>
</evidence>
<sequence length="151" mass="15236">MNRAVLSALASGALFGVGLAISGMTDARRVLGFLDVAGEFDPTLLFVLGGAVVTTLVAFRLVLARAHPLFADAFRLPASRRIDAPLVAGAAVFGIGWGLAGYCPGPALAGLGAGSVEALWFVPAMLTGLLIQRALAGRPGTAPGDEKPPAA</sequence>
<organism evidence="2 3">
    <name type="scientific">Dokdonella fugitiva</name>
    <dbReference type="NCBI Taxonomy" id="328517"/>
    <lineage>
        <taxon>Bacteria</taxon>
        <taxon>Pseudomonadati</taxon>
        <taxon>Pseudomonadota</taxon>
        <taxon>Gammaproteobacteria</taxon>
        <taxon>Lysobacterales</taxon>
        <taxon>Rhodanobacteraceae</taxon>
        <taxon>Dokdonella</taxon>
    </lineage>
</organism>
<dbReference type="EMBL" id="JACGXL010000003">
    <property type="protein sequence ID" value="MBA8887944.1"/>
    <property type="molecule type" value="Genomic_DNA"/>
</dbReference>
<feature type="transmembrane region" description="Helical" evidence="1">
    <location>
        <begin position="44"/>
        <end position="63"/>
    </location>
</feature>
<keyword evidence="1" id="KW-0812">Transmembrane</keyword>
<keyword evidence="1" id="KW-1133">Transmembrane helix</keyword>
<dbReference type="AlphaFoldDB" id="A0A839F6U6"/>
<feature type="transmembrane region" description="Helical" evidence="1">
    <location>
        <begin position="84"/>
        <end position="102"/>
    </location>
</feature>
<evidence type="ECO:0000256" key="1">
    <source>
        <dbReference type="SAM" id="Phobius"/>
    </source>
</evidence>
<keyword evidence="3" id="KW-1185">Reference proteome</keyword>
<comment type="caution">
    <text evidence="2">The sequence shown here is derived from an EMBL/GenBank/DDBJ whole genome shotgun (WGS) entry which is preliminary data.</text>
</comment>
<evidence type="ECO:0000313" key="3">
    <source>
        <dbReference type="Proteomes" id="UP000550401"/>
    </source>
</evidence>
<evidence type="ECO:0008006" key="4">
    <source>
        <dbReference type="Google" id="ProtNLM"/>
    </source>
</evidence>
<protein>
    <recommendedName>
        <fullName evidence="4">Sulphur transport domain-containing protein</fullName>
    </recommendedName>
</protein>
<dbReference type="Proteomes" id="UP000550401">
    <property type="component" value="Unassembled WGS sequence"/>
</dbReference>
<name>A0A839F6U6_9GAMM</name>
<gene>
    <name evidence="2" type="ORF">FHW12_002168</name>
</gene>
<dbReference type="InterPro" id="IPR046513">
    <property type="entry name" value="DUF6691"/>
</dbReference>
<proteinExistence type="predicted"/>
<keyword evidence="1" id="KW-0472">Membrane</keyword>
<feature type="transmembrane region" description="Helical" evidence="1">
    <location>
        <begin position="108"/>
        <end position="131"/>
    </location>
</feature>
<dbReference type="Pfam" id="PF20398">
    <property type="entry name" value="DUF6691"/>
    <property type="match status" value="1"/>
</dbReference>